<dbReference type="InterPro" id="IPR043128">
    <property type="entry name" value="Rev_trsase/Diguanyl_cyclase"/>
</dbReference>
<dbReference type="PANTHER" id="PTHR45138:SF9">
    <property type="entry name" value="DIGUANYLATE CYCLASE DGCM-RELATED"/>
    <property type="match status" value="1"/>
</dbReference>
<comment type="catalytic activity">
    <reaction evidence="2">
        <text>2 GTP = 3',3'-c-di-GMP + 2 diphosphate</text>
        <dbReference type="Rhea" id="RHEA:24898"/>
        <dbReference type="ChEBI" id="CHEBI:33019"/>
        <dbReference type="ChEBI" id="CHEBI:37565"/>
        <dbReference type="ChEBI" id="CHEBI:58805"/>
        <dbReference type="EC" id="2.7.7.65"/>
    </reaction>
</comment>
<dbReference type="Pfam" id="PF00990">
    <property type="entry name" value="GGDEF"/>
    <property type="match status" value="1"/>
</dbReference>
<name>A0ABT8ASJ6_9HYPH</name>
<comment type="caution">
    <text evidence="5">The sequence shown here is derived from an EMBL/GenBank/DDBJ whole genome shotgun (WGS) entry which is preliminary data.</text>
</comment>
<dbReference type="Proteomes" id="UP001244297">
    <property type="component" value="Unassembled WGS sequence"/>
</dbReference>
<keyword evidence="3" id="KW-1133">Transmembrane helix</keyword>
<keyword evidence="6" id="KW-1185">Reference proteome</keyword>
<keyword evidence="3" id="KW-0812">Transmembrane</keyword>
<dbReference type="PANTHER" id="PTHR45138">
    <property type="entry name" value="REGULATORY COMPONENTS OF SENSORY TRANSDUCTION SYSTEM"/>
    <property type="match status" value="1"/>
</dbReference>
<evidence type="ECO:0000313" key="5">
    <source>
        <dbReference type="EMBL" id="MDN3572324.1"/>
    </source>
</evidence>
<dbReference type="CDD" id="cd12915">
    <property type="entry name" value="PDC2_DGC_like"/>
    <property type="match status" value="1"/>
</dbReference>
<feature type="transmembrane region" description="Helical" evidence="3">
    <location>
        <begin position="291"/>
        <end position="316"/>
    </location>
</feature>
<dbReference type="Gene3D" id="3.30.450.20">
    <property type="entry name" value="PAS domain"/>
    <property type="match status" value="2"/>
</dbReference>
<dbReference type="EC" id="2.7.7.65" evidence="1"/>
<dbReference type="GO" id="GO:0052621">
    <property type="term" value="F:diguanylate cyclase activity"/>
    <property type="evidence" value="ECO:0007669"/>
    <property type="project" value="UniProtKB-EC"/>
</dbReference>
<dbReference type="InterPro" id="IPR050469">
    <property type="entry name" value="Diguanylate_Cyclase"/>
</dbReference>
<dbReference type="InterPro" id="IPR054327">
    <property type="entry name" value="His-kinase-like_sensor"/>
</dbReference>
<feature type="domain" description="GGDEF" evidence="4">
    <location>
        <begin position="371"/>
        <end position="506"/>
    </location>
</feature>
<evidence type="ECO:0000313" key="6">
    <source>
        <dbReference type="Proteomes" id="UP001244297"/>
    </source>
</evidence>
<dbReference type="PROSITE" id="PS50887">
    <property type="entry name" value="GGDEF"/>
    <property type="match status" value="1"/>
</dbReference>
<evidence type="ECO:0000259" key="4">
    <source>
        <dbReference type="PROSITE" id="PS50887"/>
    </source>
</evidence>
<dbReference type="Pfam" id="PF22588">
    <property type="entry name" value="dCache_1_like"/>
    <property type="match status" value="1"/>
</dbReference>
<dbReference type="Gene3D" id="3.30.70.270">
    <property type="match status" value="1"/>
</dbReference>
<sequence>MALRSTAIAIRAHLADRATRLIAAAGASLLVCLTLLGAYLCADLRGTAWHNARRDAGNLLSIIEEGVGHSVRNYDRAMREAARLAMRPDVVALEPGLRRLALFDVAAAGSGLGPMAVTDATGHVVMTSDPNQKNRPDLSDLPEFAAAQAAPQAGLILTGPTRSRLTGQAIIRLTRRIETPDGAFAGIVTGAIVLEHFQALFDRLRFEAGLTINVFHQDGTLLMRAPARPEALGRNIASSAGYQIYRAQARGDFLGRSSLDGEARLYVFSNLDQLPLIVTVATSLDSIRALWVYKAAIIAILILCLNVLTLGLTVLLHREVGRRAAAEADTRETNAALTVLARTDGLTGLPNRRSYDERVASEWRRAAQLGVPLALLIVDADHFKQFNDWFGHQRGDDVLRAVAECLRRTHSSGGLSFRIGGEEFVVLLPALDATAASDVAERVRRSVVNLQIAHAPEVGSVATVSIGVASAEPGTGGTPDALFVAADAALYAAKKAGRNRVRTAPRSGAPALQRRA</sequence>
<dbReference type="EMBL" id="JAUFPT010000058">
    <property type="protein sequence ID" value="MDN3572324.1"/>
    <property type="molecule type" value="Genomic_DNA"/>
</dbReference>
<feature type="transmembrane region" description="Helical" evidence="3">
    <location>
        <begin position="21"/>
        <end position="40"/>
    </location>
</feature>
<dbReference type="CDD" id="cd01949">
    <property type="entry name" value="GGDEF"/>
    <property type="match status" value="1"/>
</dbReference>
<reference evidence="6" key="1">
    <citation type="journal article" date="2019" name="Int. J. Syst. Evol. Microbiol.">
        <title>The Global Catalogue of Microorganisms (GCM) 10K type strain sequencing project: providing services to taxonomists for standard genome sequencing and annotation.</title>
        <authorList>
            <consortium name="The Broad Institute Genomics Platform"/>
            <consortium name="The Broad Institute Genome Sequencing Center for Infectious Disease"/>
            <person name="Wu L."/>
            <person name="Ma J."/>
        </authorList>
    </citation>
    <scope>NUCLEOTIDE SEQUENCE [LARGE SCALE GENOMIC DNA]</scope>
    <source>
        <strain evidence="6">CECT 7806</strain>
    </source>
</reference>
<dbReference type="InterPro" id="IPR000160">
    <property type="entry name" value="GGDEF_dom"/>
</dbReference>
<keyword evidence="3" id="KW-0472">Membrane</keyword>
<gene>
    <name evidence="5" type="ORF">QWZ18_17045</name>
</gene>
<proteinExistence type="predicted"/>
<keyword evidence="5" id="KW-0808">Transferase</keyword>
<keyword evidence="5" id="KW-0548">Nucleotidyltransferase</keyword>
<evidence type="ECO:0000256" key="2">
    <source>
        <dbReference type="ARBA" id="ARBA00034247"/>
    </source>
</evidence>
<dbReference type="NCBIfam" id="TIGR00254">
    <property type="entry name" value="GGDEF"/>
    <property type="match status" value="1"/>
</dbReference>
<organism evidence="5 6">
    <name type="scientific">Methylobacterium longum</name>
    <dbReference type="NCBI Taxonomy" id="767694"/>
    <lineage>
        <taxon>Bacteria</taxon>
        <taxon>Pseudomonadati</taxon>
        <taxon>Pseudomonadota</taxon>
        <taxon>Alphaproteobacteria</taxon>
        <taxon>Hyphomicrobiales</taxon>
        <taxon>Methylobacteriaceae</taxon>
        <taxon>Methylobacterium</taxon>
    </lineage>
</organism>
<dbReference type="CDD" id="cd12914">
    <property type="entry name" value="PDC1_DGC_like"/>
    <property type="match status" value="1"/>
</dbReference>
<dbReference type="RefSeq" id="WP_238285138.1">
    <property type="nucleotide sequence ID" value="NZ_BPQS01000002.1"/>
</dbReference>
<dbReference type="SUPFAM" id="SSF55073">
    <property type="entry name" value="Nucleotide cyclase"/>
    <property type="match status" value="1"/>
</dbReference>
<evidence type="ECO:0000256" key="1">
    <source>
        <dbReference type="ARBA" id="ARBA00012528"/>
    </source>
</evidence>
<evidence type="ECO:0000256" key="3">
    <source>
        <dbReference type="SAM" id="Phobius"/>
    </source>
</evidence>
<protein>
    <recommendedName>
        <fullName evidence="1">diguanylate cyclase</fullName>
        <ecNumber evidence="1">2.7.7.65</ecNumber>
    </recommendedName>
</protein>
<accession>A0ABT8ASJ6</accession>
<dbReference type="SMART" id="SM00267">
    <property type="entry name" value="GGDEF"/>
    <property type="match status" value="1"/>
</dbReference>
<dbReference type="InterPro" id="IPR029787">
    <property type="entry name" value="Nucleotide_cyclase"/>
</dbReference>